<dbReference type="GO" id="GO:0000077">
    <property type="term" value="P:DNA damage checkpoint signaling"/>
    <property type="evidence" value="ECO:0007669"/>
    <property type="project" value="TreeGrafter"/>
</dbReference>
<sequence length="1891" mass="217026">MTRSLKAFTKMLGFSCVQEFICKYYRLLVTMILPYCVKEPRCKGLLISISKITRKPVNNIFIVSFLRIYTHIYLTEEPEIGNRCIELIGKCTGASLSKLMNTDVKQTVSEFLVYFNRSPTFVMQAFTCLLPNEVAAGAATVASTSKSFKSPTHEFCNFIADRFLGVITYFQTCLSEPYFEKPLKEETLYSLGQIMRLIGPNNVTQFRFKIIAMLSFVLTLDDRNLQNICLKIWNIFLHTVNIGELGASLSRIVASLQPLIDSNPEEINEIYEFLILKSGSLLGSHISDLYFLKDRPKVKPAIKQMVARQMQLLKSEPDDIAEKLNFLYNQICNENSQVRVYGLNYLGIFIAQYRMEINHMILDTIPLNPLIERIVDEVIKGCRHEDRLIHLASAKCLGELGAIDPSYMSANFSFMVSTEISLSMHTDDFAIMALTELCRSYQFQKDSKYVDNFSLAIQETLSVFGISPKESKKLNVWDALPLRMQQIMEPLLTSCYTGSRRDKKISEHPLFNSSLCRSYEEWSFAWSCRLIELVQTDETKRLLNSYKPSMKRDSKMLSIFFPYILLHVLQECEEAKQEEIYEEFMAVFNFCNRDAALQGRVDVGGFKEFKSSKYSADKVQNSQGGEQHKTGGIASEQQFEALETVTQTCAKLCSEQIDFLQRWIKEWQKQNMVRGKARQEDDKYKAITKFVNKFNKSLISRANYNSGEYARALLYLEEYIEEKPASRLQEQLSYLIEIHGKLMDSDSVEGAVFVKETDLSLEEEILVNRLVDRPQETINCYQQLLLKGEAQLNQEHVSGIIQSYLRMDTAETALLITDGLWEKLADQYNDDYFKECKTELLWRLGRYDELQELLEDTAVRSKTSNWNIQCAESFLLFRQPPPVQAEEACQAFGEQLDAIRSHIVASMRSCSGVTGNSYTHSYDEATRLHLLNEVEKNKLLINQLHVHLQKAATGEGGGSDSINDRCMQELQTFFNNWDARLVILEPTARVLEPVICFRRNLLLETQRILQHNPSYSSCNLEILNPINSSINDQIVKLWLRSIQMNRESGCLQQAEISIMRVEPYKPATLFLEKAKLLWQKGDQTNCFKLLQDNINALEATCNGEIRRMEPSKRVIYAEAKFLQATFNAESMNICSELNLKYFKEAVAANRTSEKCLLHYAQYMEKIYESYSQEQKESENGCSLLIDIMLYYAKSLKYGHSNVYQSLPRILSIWLDFTSQLASTAAVENQHQSTSSGHLHPAKMSLFQSLAKKMNDMINNCVTMLPTSIFYTAFSQLLSRICHPSPDVFKNICNIVIKLIEHFPHQSLWMLLPIFKSCHSNRIKRSRLIFTDARLNTPAFQKLLKDFNILAERLIELTNKDIPFDRTYQLSALVRQLPQLFADPNFSDIMLPFEKYMQASCPIGSTSATEPLNARSASTETTANSWLPSYPFPPGVYICGISEEVMVLRSAAKPKKITIECSDGKAYNVMVKPKDDLRKDFRLMEFNGLVKRYLHQDPQARHRHLRIRTYAAIPFNEECGLVEWLPNLNSFRGICTSIYRMKGFGVHDRNIRQYALPKTDSIEKKRAVFQELLCKNPPVFHEWFRQRFHSPHSWYQARSSYVKTTAVMSMVGYILGLGDRHGENILFDETNGDAVHVDFNCLFNQGESFAFPEVVPFRLTHNMTFAMGPLGVEGLFRRCCEITLRLLKGESKTLMSVLRPFVYDIGFIDRLKTKKTNSGLEVTDPKAITDVKRIEERLQGYVKRTQGFSIPLSTEGHVNFLITEATDLDNLASMYIGWGSYIEGLFRRCCEITLRLLKGESKTLMSVLRPFVYDIGFIDRLKTKKTNSGLEVTDPKAITDVKRIEERLQGYVKRTQGFSIPLSTEGHVNFLITEATDLDNLASMYIGWGSYI</sequence>
<evidence type="ECO:0000256" key="9">
    <source>
        <dbReference type="ARBA" id="ARBA00022840"/>
    </source>
</evidence>
<evidence type="ECO:0000256" key="5">
    <source>
        <dbReference type="ARBA" id="ARBA00022679"/>
    </source>
</evidence>
<dbReference type="GO" id="GO:0005694">
    <property type="term" value="C:chromosome"/>
    <property type="evidence" value="ECO:0007669"/>
    <property type="project" value="TreeGrafter"/>
</dbReference>
<dbReference type="PROSITE" id="PS51189">
    <property type="entry name" value="FAT"/>
    <property type="match status" value="1"/>
</dbReference>
<dbReference type="InterPro" id="IPR014009">
    <property type="entry name" value="PIK_FAT"/>
</dbReference>
<evidence type="ECO:0000256" key="10">
    <source>
        <dbReference type="ARBA" id="ARBA00023204"/>
    </source>
</evidence>
<dbReference type="InterPro" id="IPR050517">
    <property type="entry name" value="DDR_Repair_Kinase"/>
</dbReference>
<dbReference type="GO" id="GO:0005524">
    <property type="term" value="F:ATP binding"/>
    <property type="evidence" value="ECO:0007669"/>
    <property type="project" value="UniProtKB-KW"/>
</dbReference>
<dbReference type="Gene3D" id="3.30.1010.10">
    <property type="entry name" value="Phosphatidylinositol 3-kinase Catalytic Subunit, Chain A, domain 4"/>
    <property type="match status" value="1"/>
</dbReference>
<evidence type="ECO:0000256" key="11">
    <source>
        <dbReference type="ARBA" id="ARBA00023242"/>
    </source>
</evidence>
<dbReference type="InterPro" id="IPR056802">
    <property type="entry name" value="ATR-like_M-HEAT"/>
</dbReference>
<keyword evidence="10" id="KW-0234">DNA repair</keyword>
<evidence type="ECO:0000256" key="7">
    <source>
        <dbReference type="ARBA" id="ARBA00022763"/>
    </source>
</evidence>
<dbReference type="Pfam" id="PF02259">
    <property type="entry name" value="FAT"/>
    <property type="match status" value="1"/>
</dbReference>
<dbReference type="GO" id="GO:0006281">
    <property type="term" value="P:DNA repair"/>
    <property type="evidence" value="ECO:0007669"/>
    <property type="project" value="UniProtKB-KW"/>
</dbReference>
<feature type="domain" description="PI3K/PI4K catalytic" evidence="13">
    <location>
        <begin position="1440"/>
        <end position="1772"/>
    </location>
</feature>
<dbReference type="EnsemblMetazoa" id="SCAU016026-RA">
    <property type="protein sequence ID" value="SCAU016026-PA"/>
    <property type="gene ID" value="SCAU016026"/>
</dbReference>
<dbReference type="GO" id="GO:0005634">
    <property type="term" value="C:nucleus"/>
    <property type="evidence" value="ECO:0007669"/>
    <property type="project" value="UniProtKB-SubCell"/>
</dbReference>
<dbReference type="InterPro" id="IPR012993">
    <property type="entry name" value="UME"/>
</dbReference>
<dbReference type="InterPro" id="IPR016024">
    <property type="entry name" value="ARM-type_fold"/>
</dbReference>
<evidence type="ECO:0000256" key="6">
    <source>
        <dbReference type="ARBA" id="ARBA00022741"/>
    </source>
</evidence>
<evidence type="ECO:0000256" key="4">
    <source>
        <dbReference type="ARBA" id="ARBA00022527"/>
    </source>
</evidence>
<evidence type="ECO:0000256" key="3">
    <source>
        <dbReference type="ARBA" id="ARBA00012513"/>
    </source>
</evidence>
<dbReference type="CDD" id="cd00892">
    <property type="entry name" value="PIKKc_ATR"/>
    <property type="match status" value="1"/>
</dbReference>
<dbReference type="PROSITE" id="PS00916">
    <property type="entry name" value="PI3_4_KINASE_2"/>
    <property type="match status" value="1"/>
</dbReference>
<dbReference type="Proteomes" id="UP000095300">
    <property type="component" value="Unassembled WGS sequence"/>
</dbReference>
<comment type="subcellular location">
    <subcellularLocation>
        <location evidence="1">Nucleus</location>
    </subcellularLocation>
</comment>
<dbReference type="Pfam" id="PF08064">
    <property type="entry name" value="UME"/>
    <property type="match status" value="1"/>
</dbReference>
<protein>
    <recommendedName>
        <fullName evidence="12">Serine/threonine-protein kinase ATR</fullName>
        <ecNumber evidence="3">2.7.11.1</ecNumber>
    </recommendedName>
</protein>
<keyword evidence="7" id="KW-0227">DNA damage</keyword>
<dbReference type="Pfam" id="PF02260">
    <property type="entry name" value="FATC"/>
    <property type="match status" value="2"/>
</dbReference>
<keyword evidence="17" id="KW-1185">Reference proteome</keyword>
<dbReference type="PANTHER" id="PTHR11139">
    <property type="entry name" value="ATAXIA TELANGIECTASIA MUTATED ATM -RELATED"/>
    <property type="match status" value="1"/>
</dbReference>
<evidence type="ECO:0000256" key="8">
    <source>
        <dbReference type="ARBA" id="ARBA00022777"/>
    </source>
</evidence>
<feature type="domain" description="FATC" evidence="15">
    <location>
        <begin position="1859"/>
        <end position="1891"/>
    </location>
</feature>
<evidence type="ECO:0000313" key="16">
    <source>
        <dbReference type="EnsemblMetazoa" id="SCAU016026-PA"/>
    </source>
</evidence>
<keyword evidence="6" id="KW-0547">Nucleotide-binding</keyword>
<feature type="domain" description="FATC" evidence="15">
    <location>
        <begin position="1749"/>
        <end position="1781"/>
    </location>
</feature>
<dbReference type="PROSITE" id="PS51190">
    <property type="entry name" value="FATC"/>
    <property type="match status" value="2"/>
</dbReference>
<dbReference type="PROSITE" id="PS50290">
    <property type="entry name" value="PI3_4_KINASE_3"/>
    <property type="match status" value="1"/>
</dbReference>
<dbReference type="InterPro" id="IPR036940">
    <property type="entry name" value="PI3/4_kinase_cat_sf"/>
</dbReference>
<dbReference type="Pfam" id="PF25030">
    <property type="entry name" value="M-HEAT_ATR"/>
    <property type="match status" value="1"/>
</dbReference>
<evidence type="ECO:0000256" key="1">
    <source>
        <dbReference type="ARBA" id="ARBA00004123"/>
    </source>
</evidence>
<keyword evidence="4" id="KW-0723">Serine/threonine-protein kinase</keyword>
<keyword evidence="9" id="KW-0067">ATP-binding</keyword>
<dbReference type="VEuPathDB" id="VectorBase:SCAU016026"/>
<dbReference type="InterPro" id="IPR057564">
    <property type="entry name" value="HEAT_ATR"/>
</dbReference>
<dbReference type="GO" id="GO:0004674">
    <property type="term" value="F:protein serine/threonine kinase activity"/>
    <property type="evidence" value="ECO:0007669"/>
    <property type="project" value="UniProtKB-KW"/>
</dbReference>
<keyword evidence="5" id="KW-0808">Transferase</keyword>
<dbReference type="SUPFAM" id="SSF48371">
    <property type="entry name" value="ARM repeat"/>
    <property type="match status" value="1"/>
</dbReference>
<dbReference type="SMART" id="SM00146">
    <property type="entry name" value="PI3Kc"/>
    <property type="match status" value="1"/>
</dbReference>
<evidence type="ECO:0000259" key="13">
    <source>
        <dbReference type="PROSITE" id="PS50290"/>
    </source>
</evidence>
<evidence type="ECO:0000313" key="17">
    <source>
        <dbReference type="Proteomes" id="UP000095300"/>
    </source>
</evidence>
<proteinExistence type="inferred from homology"/>
<dbReference type="Pfam" id="PF23593">
    <property type="entry name" value="HEAT_ATR"/>
    <property type="match status" value="1"/>
</dbReference>
<name>A0A1I8QD74_STOCA</name>
<dbReference type="InterPro" id="IPR003152">
    <property type="entry name" value="FATC_dom"/>
</dbReference>
<dbReference type="PANTHER" id="PTHR11139:SF69">
    <property type="entry name" value="SERINE_THREONINE-PROTEIN KINASE ATR"/>
    <property type="match status" value="1"/>
</dbReference>
<dbReference type="InterPro" id="IPR003151">
    <property type="entry name" value="PIK-rel_kinase_FAT"/>
</dbReference>
<evidence type="ECO:0000256" key="2">
    <source>
        <dbReference type="ARBA" id="ARBA00010769"/>
    </source>
</evidence>
<feature type="domain" description="FAT" evidence="14">
    <location>
        <begin position="698"/>
        <end position="1316"/>
    </location>
</feature>
<evidence type="ECO:0000256" key="12">
    <source>
        <dbReference type="ARBA" id="ARBA00024420"/>
    </source>
</evidence>
<evidence type="ECO:0000259" key="14">
    <source>
        <dbReference type="PROSITE" id="PS51189"/>
    </source>
</evidence>
<dbReference type="EC" id="2.7.11.1" evidence="3"/>
<dbReference type="InterPro" id="IPR018936">
    <property type="entry name" value="PI3/4_kinase_CS"/>
</dbReference>
<reference evidence="16" key="1">
    <citation type="submission" date="2020-05" db="UniProtKB">
        <authorList>
            <consortium name="EnsemblMetazoa"/>
        </authorList>
    </citation>
    <scope>IDENTIFICATION</scope>
    <source>
        <strain evidence="16">USDA</strain>
    </source>
</reference>
<keyword evidence="8" id="KW-0418">Kinase</keyword>
<dbReference type="SMART" id="SM01343">
    <property type="entry name" value="FATC"/>
    <property type="match status" value="2"/>
</dbReference>
<accession>A0A1I8QD74</accession>
<dbReference type="GO" id="GO:0000723">
    <property type="term" value="P:telomere maintenance"/>
    <property type="evidence" value="ECO:0007669"/>
    <property type="project" value="TreeGrafter"/>
</dbReference>
<keyword evidence="11" id="KW-0539">Nucleus</keyword>
<organism evidence="16 17">
    <name type="scientific">Stomoxys calcitrans</name>
    <name type="common">Stable fly</name>
    <name type="synonym">Conops calcitrans</name>
    <dbReference type="NCBI Taxonomy" id="35570"/>
    <lineage>
        <taxon>Eukaryota</taxon>
        <taxon>Metazoa</taxon>
        <taxon>Ecdysozoa</taxon>
        <taxon>Arthropoda</taxon>
        <taxon>Hexapoda</taxon>
        <taxon>Insecta</taxon>
        <taxon>Pterygota</taxon>
        <taxon>Neoptera</taxon>
        <taxon>Endopterygota</taxon>
        <taxon>Diptera</taxon>
        <taxon>Brachycera</taxon>
        <taxon>Muscomorpha</taxon>
        <taxon>Muscoidea</taxon>
        <taxon>Muscidae</taxon>
        <taxon>Stomoxys</taxon>
    </lineage>
</organism>
<dbReference type="InterPro" id="IPR011009">
    <property type="entry name" value="Kinase-like_dom_sf"/>
</dbReference>
<dbReference type="SMART" id="SM00802">
    <property type="entry name" value="UME"/>
    <property type="match status" value="1"/>
</dbReference>
<dbReference type="STRING" id="35570.A0A1I8QD74"/>
<dbReference type="Gene3D" id="1.10.1070.11">
    <property type="entry name" value="Phosphatidylinositol 3-/4-kinase, catalytic domain"/>
    <property type="match status" value="1"/>
</dbReference>
<dbReference type="Pfam" id="PF00454">
    <property type="entry name" value="PI3_PI4_kinase"/>
    <property type="match status" value="1"/>
</dbReference>
<evidence type="ECO:0000259" key="15">
    <source>
        <dbReference type="PROSITE" id="PS51190"/>
    </source>
</evidence>
<dbReference type="SUPFAM" id="SSF56112">
    <property type="entry name" value="Protein kinase-like (PK-like)"/>
    <property type="match status" value="1"/>
</dbReference>
<dbReference type="InterPro" id="IPR000403">
    <property type="entry name" value="PI3/4_kinase_cat_dom"/>
</dbReference>
<comment type="similarity">
    <text evidence="2">Belongs to the PI3/PI4-kinase family. ATM subfamily.</text>
</comment>